<organism evidence="2 3">
    <name type="scientific">Arctia plantaginis</name>
    <name type="common">Wood tiger moth</name>
    <name type="synonym">Phalaena plantaginis</name>
    <dbReference type="NCBI Taxonomy" id="874455"/>
    <lineage>
        <taxon>Eukaryota</taxon>
        <taxon>Metazoa</taxon>
        <taxon>Ecdysozoa</taxon>
        <taxon>Arthropoda</taxon>
        <taxon>Hexapoda</taxon>
        <taxon>Insecta</taxon>
        <taxon>Pterygota</taxon>
        <taxon>Neoptera</taxon>
        <taxon>Endopterygota</taxon>
        <taxon>Lepidoptera</taxon>
        <taxon>Glossata</taxon>
        <taxon>Ditrysia</taxon>
        <taxon>Noctuoidea</taxon>
        <taxon>Erebidae</taxon>
        <taxon>Arctiinae</taxon>
        <taxon>Arctia</taxon>
    </lineage>
</organism>
<name>A0A8S0YS08_ARCPL</name>
<proteinExistence type="predicted"/>
<dbReference type="EMBL" id="CADEBC010000061">
    <property type="protein sequence ID" value="CAB3221195.1"/>
    <property type="molecule type" value="Genomic_DNA"/>
</dbReference>
<keyword evidence="3" id="KW-1185">Reference proteome</keyword>
<feature type="compositionally biased region" description="Basic and acidic residues" evidence="1">
    <location>
        <begin position="38"/>
        <end position="65"/>
    </location>
</feature>
<evidence type="ECO:0000256" key="1">
    <source>
        <dbReference type="SAM" id="MobiDB-lite"/>
    </source>
</evidence>
<reference evidence="2 3" key="1">
    <citation type="submission" date="2020-04" db="EMBL/GenBank/DDBJ databases">
        <authorList>
            <person name="Wallbank WR R."/>
            <person name="Pardo Diaz C."/>
            <person name="Kozak K."/>
            <person name="Martin S."/>
            <person name="Jiggins C."/>
            <person name="Moest M."/>
            <person name="Warren A I."/>
            <person name="Byers J.R.P. K."/>
            <person name="Montejo-Kovacevich G."/>
            <person name="Yen C E."/>
        </authorList>
    </citation>
    <scope>NUCLEOTIDE SEQUENCE [LARGE SCALE GENOMIC DNA]</scope>
</reference>
<evidence type="ECO:0000313" key="3">
    <source>
        <dbReference type="Proteomes" id="UP000494106"/>
    </source>
</evidence>
<feature type="region of interest" description="Disordered" evidence="1">
    <location>
        <begin position="1"/>
        <end position="99"/>
    </location>
</feature>
<evidence type="ECO:0000313" key="2">
    <source>
        <dbReference type="EMBL" id="CAB3221195.1"/>
    </source>
</evidence>
<feature type="region of interest" description="Disordered" evidence="1">
    <location>
        <begin position="146"/>
        <end position="185"/>
    </location>
</feature>
<dbReference type="AlphaFoldDB" id="A0A8S0YS08"/>
<sequence length="215" mass="23864">MSQPETPRTRQKGVLTRARARREQEEEVWEVRPTMGVLERRGEDEESRQTTGEHPRGRDNDEQYHSVRSGSTDSRPNRHAAPESVVTNRNKAIHAERARRRAELVARKRGVVPSKPEARKELLRKYMPELAVEIPRMANEIAQSHLLSSTSSEGSGGETSPPPTGPSDLFLPTQAIQPPGKDDIDWNGDVDKATSSLVTLLTANGENTLVGIGYT</sequence>
<accession>A0A8S0YS08</accession>
<comment type="caution">
    <text evidence="2">The sequence shown here is derived from an EMBL/GenBank/DDBJ whole genome shotgun (WGS) entry which is preliminary data.</text>
</comment>
<protein>
    <submittedName>
        <fullName evidence="2">Uncharacterized protein</fullName>
    </submittedName>
</protein>
<gene>
    <name evidence="2" type="ORF">APLA_LOCUS501</name>
</gene>
<dbReference type="Proteomes" id="UP000494106">
    <property type="component" value="Unassembled WGS sequence"/>
</dbReference>